<comment type="similarity">
    <text evidence="2 7">Belongs to the cytochrome P450 family.</text>
</comment>
<sequence length="503" mass="56188">MDASVSVYRVVGGLLCLALVYTFAKAVYRILFHPLRSVPGPWLNKISAIPGALELLLRRQHVYYHNLHARYGPVVRVGPDEVICINARSWDEIYGFRSGEHLERAPTFIGIVDPAAKSKGIGISKGKDHIRHRRALGRFFTKPAILHLYVDKLMALIRTQSKQDGRMNMSRWYAYFTFDFMTHLVFGEPYESLSQTPATEWPDAVFNLMVSATWDQSARPVAGSDTGLSRLLLKLMPAEAMQWRQTHISKVREKLAQCLSEAGKDRQSIARQLSERANGGKPLLTASEQLLDTALLVVAGAETTSILLTGLTYCICTNPHAYAKLVEEIRTAFKSKQDVTLESSAALPYLDAAIREALRILPPASVNNQRAAPKGGMVAQGIYLPEGTLIGISPWAVSRSSANFHAPEEYHPERWLQGVDARFEGDQLGASRPFGYGPRACIGESMAIAETKLLMSTLLLQYGKRLEGRKDRPWSLGSEDEPLEMVQTLRFPDLWMRFDEVKC</sequence>
<dbReference type="Gene3D" id="1.10.630.10">
    <property type="entry name" value="Cytochrome P450"/>
    <property type="match status" value="1"/>
</dbReference>
<dbReference type="CDD" id="cd11058">
    <property type="entry name" value="CYP60B-like"/>
    <property type="match status" value="1"/>
</dbReference>
<gene>
    <name evidence="8" type="ORF">EJ03DRAFT_313035</name>
</gene>
<keyword evidence="7" id="KW-0560">Oxidoreductase</keyword>
<keyword evidence="5 6" id="KW-0408">Iron</keyword>
<dbReference type="GO" id="GO:0005506">
    <property type="term" value="F:iron ion binding"/>
    <property type="evidence" value="ECO:0007669"/>
    <property type="project" value="InterPro"/>
</dbReference>
<evidence type="ECO:0000256" key="5">
    <source>
        <dbReference type="ARBA" id="ARBA00023004"/>
    </source>
</evidence>
<comment type="cofactor">
    <cofactor evidence="1 6">
        <name>heme</name>
        <dbReference type="ChEBI" id="CHEBI:30413"/>
    </cofactor>
</comment>
<dbReference type="EMBL" id="ML995838">
    <property type="protein sequence ID" value="KAF2769007.1"/>
    <property type="molecule type" value="Genomic_DNA"/>
</dbReference>
<keyword evidence="7" id="KW-0503">Monooxygenase</keyword>
<organism evidence="8 9">
    <name type="scientific">Teratosphaeria nubilosa</name>
    <dbReference type="NCBI Taxonomy" id="161662"/>
    <lineage>
        <taxon>Eukaryota</taxon>
        <taxon>Fungi</taxon>
        <taxon>Dikarya</taxon>
        <taxon>Ascomycota</taxon>
        <taxon>Pezizomycotina</taxon>
        <taxon>Dothideomycetes</taxon>
        <taxon>Dothideomycetidae</taxon>
        <taxon>Mycosphaerellales</taxon>
        <taxon>Teratosphaeriaceae</taxon>
        <taxon>Teratosphaeria</taxon>
    </lineage>
</organism>
<dbReference type="PROSITE" id="PS00086">
    <property type="entry name" value="CYTOCHROME_P450"/>
    <property type="match status" value="1"/>
</dbReference>
<dbReference type="AlphaFoldDB" id="A0A6G1L810"/>
<reference evidence="8" key="1">
    <citation type="journal article" date="2020" name="Stud. Mycol.">
        <title>101 Dothideomycetes genomes: a test case for predicting lifestyles and emergence of pathogens.</title>
        <authorList>
            <person name="Haridas S."/>
            <person name="Albert R."/>
            <person name="Binder M."/>
            <person name="Bloem J."/>
            <person name="Labutti K."/>
            <person name="Salamov A."/>
            <person name="Andreopoulos B."/>
            <person name="Baker S."/>
            <person name="Barry K."/>
            <person name="Bills G."/>
            <person name="Bluhm B."/>
            <person name="Cannon C."/>
            <person name="Castanera R."/>
            <person name="Culley D."/>
            <person name="Daum C."/>
            <person name="Ezra D."/>
            <person name="Gonzalez J."/>
            <person name="Henrissat B."/>
            <person name="Kuo A."/>
            <person name="Liang C."/>
            <person name="Lipzen A."/>
            <person name="Lutzoni F."/>
            <person name="Magnuson J."/>
            <person name="Mondo S."/>
            <person name="Nolan M."/>
            <person name="Ohm R."/>
            <person name="Pangilinan J."/>
            <person name="Park H.-J."/>
            <person name="Ramirez L."/>
            <person name="Alfaro M."/>
            <person name="Sun H."/>
            <person name="Tritt A."/>
            <person name="Yoshinaga Y."/>
            <person name="Zwiers L.-H."/>
            <person name="Turgeon B."/>
            <person name="Goodwin S."/>
            <person name="Spatafora J."/>
            <person name="Crous P."/>
            <person name="Grigoriev I."/>
        </authorList>
    </citation>
    <scope>NUCLEOTIDE SEQUENCE</scope>
    <source>
        <strain evidence="8">CBS 116005</strain>
    </source>
</reference>
<evidence type="ECO:0000256" key="4">
    <source>
        <dbReference type="ARBA" id="ARBA00022723"/>
    </source>
</evidence>
<evidence type="ECO:0000256" key="1">
    <source>
        <dbReference type="ARBA" id="ARBA00001971"/>
    </source>
</evidence>
<keyword evidence="4 6" id="KW-0479">Metal-binding</keyword>
<evidence type="ECO:0000256" key="6">
    <source>
        <dbReference type="PIRSR" id="PIRSR602401-1"/>
    </source>
</evidence>
<evidence type="ECO:0000256" key="3">
    <source>
        <dbReference type="ARBA" id="ARBA00022617"/>
    </source>
</evidence>
<dbReference type="Pfam" id="PF00067">
    <property type="entry name" value="p450"/>
    <property type="match status" value="1"/>
</dbReference>
<keyword evidence="3 6" id="KW-0349">Heme</keyword>
<dbReference type="SUPFAM" id="SSF48264">
    <property type="entry name" value="Cytochrome P450"/>
    <property type="match status" value="1"/>
</dbReference>
<dbReference type="Proteomes" id="UP000799436">
    <property type="component" value="Unassembled WGS sequence"/>
</dbReference>
<evidence type="ECO:0000256" key="2">
    <source>
        <dbReference type="ARBA" id="ARBA00010617"/>
    </source>
</evidence>
<dbReference type="InterPro" id="IPR050121">
    <property type="entry name" value="Cytochrome_P450_monoxygenase"/>
</dbReference>
<keyword evidence="9" id="KW-1185">Reference proteome</keyword>
<dbReference type="GO" id="GO:0004497">
    <property type="term" value="F:monooxygenase activity"/>
    <property type="evidence" value="ECO:0007669"/>
    <property type="project" value="UniProtKB-KW"/>
</dbReference>
<dbReference type="PANTHER" id="PTHR24305">
    <property type="entry name" value="CYTOCHROME P450"/>
    <property type="match status" value="1"/>
</dbReference>
<protein>
    <submittedName>
        <fullName evidence="8">Cytochrome P450</fullName>
    </submittedName>
</protein>
<dbReference type="GO" id="GO:0016705">
    <property type="term" value="F:oxidoreductase activity, acting on paired donors, with incorporation or reduction of molecular oxygen"/>
    <property type="evidence" value="ECO:0007669"/>
    <property type="project" value="InterPro"/>
</dbReference>
<dbReference type="PANTHER" id="PTHR24305:SF210">
    <property type="entry name" value="CYTOCHROME P450 MONOOXYGENASE ASQL-RELATED"/>
    <property type="match status" value="1"/>
</dbReference>
<evidence type="ECO:0000256" key="7">
    <source>
        <dbReference type="RuleBase" id="RU000461"/>
    </source>
</evidence>
<dbReference type="InterPro" id="IPR001128">
    <property type="entry name" value="Cyt_P450"/>
</dbReference>
<evidence type="ECO:0000313" key="8">
    <source>
        <dbReference type="EMBL" id="KAF2769007.1"/>
    </source>
</evidence>
<dbReference type="InterPro" id="IPR036396">
    <property type="entry name" value="Cyt_P450_sf"/>
</dbReference>
<proteinExistence type="inferred from homology"/>
<dbReference type="PRINTS" id="PR00463">
    <property type="entry name" value="EP450I"/>
</dbReference>
<dbReference type="InterPro" id="IPR017972">
    <property type="entry name" value="Cyt_P450_CS"/>
</dbReference>
<accession>A0A6G1L810</accession>
<feature type="binding site" description="axial binding residue" evidence="6">
    <location>
        <position position="441"/>
    </location>
    <ligand>
        <name>heme</name>
        <dbReference type="ChEBI" id="CHEBI:30413"/>
    </ligand>
    <ligandPart>
        <name>Fe</name>
        <dbReference type="ChEBI" id="CHEBI:18248"/>
    </ligandPart>
</feature>
<dbReference type="PRINTS" id="PR00385">
    <property type="entry name" value="P450"/>
</dbReference>
<dbReference type="InterPro" id="IPR002401">
    <property type="entry name" value="Cyt_P450_E_grp-I"/>
</dbReference>
<dbReference type="GO" id="GO:0020037">
    <property type="term" value="F:heme binding"/>
    <property type="evidence" value="ECO:0007669"/>
    <property type="project" value="InterPro"/>
</dbReference>
<evidence type="ECO:0000313" key="9">
    <source>
        <dbReference type="Proteomes" id="UP000799436"/>
    </source>
</evidence>
<name>A0A6G1L810_9PEZI</name>
<dbReference type="OrthoDB" id="1470350at2759"/>